<dbReference type="EMBL" id="FOJI01000001">
    <property type="protein sequence ID" value="SEV82611.1"/>
    <property type="molecule type" value="Genomic_DNA"/>
</dbReference>
<evidence type="ECO:0000313" key="4">
    <source>
        <dbReference type="Proteomes" id="UP000199701"/>
    </source>
</evidence>
<dbReference type="SMART" id="SM00471">
    <property type="entry name" value="HDc"/>
    <property type="match status" value="1"/>
</dbReference>
<dbReference type="RefSeq" id="WP_092449531.1">
    <property type="nucleotide sequence ID" value="NZ_FOJI01000001.1"/>
</dbReference>
<evidence type="ECO:0000256" key="1">
    <source>
        <dbReference type="ARBA" id="ARBA00022801"/>
    </source>
</evidence>
<evidence type="ECO:0000313" key="3">
    <source>
        <dbReference type="EMBL" id="SEV82611.1"/>
    </source>
</evidence>
<dbReference type="NCBIfam" id="TIGR00277">
    <property type="entry name" value="HDIG"/>
    <property type="match status" value="1"/>
</dbReference>
<dbReference type="Proteomes" id="UP000199701">
    <property type="component" value="Unassembled WGS sequence"/>
</dbReference>
<dbReference type="OrthoDB" id="9778453at2"/>
<name>A0A1I0M5H1_9FIRM</name>
<dbReference type="STRING" id="99656.SAMN05421659_101123"/>
<organism evidence="3 4">
    <name type="scientific">[Clostridium] fimetarium</name>
    <dbReference type="NCBI Taxonomy" id="99656"/>
    <lineage>
        <taxon>Bacteria</taxon>
        <taxon>Bacillati</taxon>
        <taxon>Bacillota</taxon>
        <taxon>Clostridia</taxon>
        <taxon>Lachnospirales</taxon>
        <taxon>Lachnospiraceae</taxon>
    </lineage>
</organism>
<dbReference type="InterPro" id="IPR006675">
    <property type="entry name" value="HDIG_dom"/>
</dbReference>
<dbReference type="PROSITE" id="PS51831">
    <property type="entry name" value="HD"/>
    <property type="match status" value="1"/>
</dbReference>
<reference evidence="3 4" key="1">
    <citation type="submission" date="2016-10" db="EMBL/GenBank/DDBJ databases">
        <authorList>
            <person name="de Groot N.N."/>
        </authorList>
    </citation>
    <scope>NUCLEOTIDE SEQUENCE [LARGE SCALE GENOMIC DNA]</scope>
    <source>
        <strain evidence="3 4">DSM 9179</strain>
    </source>
</reference>
<accession>A0A1I0M5H1</accession>
<dbReference type="PANTHER" id="PTHR37294">
    <property type="entry name" value="3'-5' EXORIBONUCLEASE YHAM"/>
    <property type="match status" value="1"/>
</dbReference>
<sequence>MRYIETFKDGDRVSDIFLVKNKTLAMTKTGKEYENLILQDKTGALEGKIWDLTSGGIGEYDVLDYIDVHGLVTSFNGTLQLKIERLRKVSEGEYDPSDYLPVSRYDIGEMYSEFLGYMNRIENVFIKKLLESFFVEDEEIIKKFKSISAAKSIHHGFVGGLLEHSLGVTRLAGIFADTYEILNKDLLVATAMLHDIGKIKEFSPFPENDYTDDGNLLGHIVIGSEMVGEKIKNINNFPEKLSSQIKHCILSHHGELAYGSPKKPALVEAVALSMADNLDAKMETIKELFDSKENAQEWMGYNRLFESNMKRTTI</sequence>
<dbReference type="CDD" id="cd00077">
    <property type="entry name" value="HDc"/>
    <property type="match status" value="1"/>
</dbReference>
<dbReference type="CDD" id="cd04492">
    <property type="entry name" value="YhaM_OBF_like"/>
    <property type="match status" value="1"/>
</dbReference>
<protein>
    <submittedName>
        <fullName evidence="3">3'-5' exoribonuclease</fullName>
    </submittedName>
</protein>
<feature type="domain" description="HD" evidence="2">
    <location>
        <begin position="161"/>
        <end position="281"/>
    </location>
</feature>
<dbReference type="GO" id="GO:0016787">
    <property type="term" value="F:hydrolase activity"/>
    <property type="evidence" value="ECO:0007669"/>
    <property type="project" value="UniProtKB-KW"/>
</dbReference>
<dbReference type="InterPro" id="IPR006674">
    <property type="entry name" value="HD_domain"/>
</dbReference>
<proteinExistence type="predicted"/>
<evidence type="ECO:0000259" key="2">
    <source>
        <dbReference type="PROSITE" id="PS51831"/>
    </source>
</evidence>
<dbReference type="AlphaFoldDB" id="A0A1I0M5H1"/>
<keyword evidence="1" id="KW-0378">Hydrolase</keyword>
<dbReference type="Gene3D" id="1.10.3210.10">
    <property type="entry name" value="Hypothetical protein af1432"/>
    <property type="match status" value="1"/>
</dbReference>
<dbReference type="GO" id="GO:0031125">
    <property type="term" value="P:rRNA 3'-end processing"/>
    <property type="evidence" value="ECO:0007669"/>
    <property type="project" value="TreeGrafter"/>
</dbReference>
<gene>
    <name evidence="3" type="ORF">SAMN05421659_101123</name>
</gene>
<dbReference type="InterPro" id="IPR050798">
    <property type="entry name" value="YhaM_exoribonuc/phosphodiest"/>
</dbReference>
<dbReference type="Pfam" id="PF01966">
    <property type="entry name" value="HD"/>
    <property type="match status" value="1"/>
</dbReference>
<dbReference type="PANTHER" id="PTHR37294:SF1">
    <property type="entry name" value="3'-5' EXORIBONUCLEASE YHAM"/>
    <property type="match status" value="1"/>
</dbReference>
<dbReference type="SUPFAM" id="SSF109604">
    <property type="entry name" value="HD-domain/PDEase-like"/>
    <property type="match status" value="1"/>
</dbReference>
<dbReference type="InterPro" id="IPR003607">
    <property type="entry name" value="HD/PDEase_dom"/>
</dbReference>
<keyword evidence="4" id="KW-1185">Reference proteome</keyword>